<feature type="compositionally biased region" description="Low complexity" evidence="14">
    <location>
        <begin position="706"/>
        <end position="735"/>
    </location>
</feature>
<dbReference type="GO" id="GO:0008360">
    <property type="term" value="P:regulation of cell shape"/>
    <property type="evidence" value="ECO:0007669"/>
    <property type="project" value="UniProtKB-KW"/>
</dbReference>
<accession>A0A7Y0LYR5</accession>
<dbReference type="GO" id="GO:0008658">
    <property type="term" value="F:penicillin binding"/>
    <property type="evidence" value="ECO:0007669"/>
    <property type="project" value="InterPro"/>
</dbReference>
<keyword evidence="3" id="KW-0121">Carboxypeptidase</keyword>
<dbReference type="PROSITE" id="PS51178">
    <property type="entry name" value="PASTA"/>
    <property type="match status" value="1"/>
</dbReference>
<keyword evidence="15" id="KW-0812">Transmembrane</keyword>
<dbReference type="Pfam" id="PF00905">
    <property type="entry name" value="Transpeptidase"/>
    <property type="match status" value="1"/>
</dbReference>
<sequence>MAGANQPARPARRSASSRTGSAPGPGTTTRATAQQGRRQVQGSGQGSGSGSGSKRLIDYPRAGKAGFRRWLPSWRLVLGIVLTLGFLLLGLVVAAYATTEIPEPDQFAQAQVTTVRYANNPDGTPGPVMGTFAQQDRKIVDPATIPPHVGQAVVASEDETFYENAGISPRGMARAFLNNIRGGETQGGSTITQQYVERYYAGQTTTDYVGKFREALMAVKIAQSEDKDQVLGNYLNTIYFGRGTYGIEAAAQAYFGVPAAQLTVSQGAMLAGIIPSPSNWDPAVDPEKTQQRWERVLDNMVDGGWLSEADRAAQVFPETLPVATSQTYAGPQGYLLDMVRRELRDRASLTDDQIDTVGLEVVTTIQQPAQAAAEAAVASLRDGTLAGEPPSEATKVALTSIDPADGAIVALYGGPDFITQSRNAVTQDAAQAGSTFKPFALVAALENGVPLSERFNGRSPREIDGWGGSVGNFGGQDFGDLDLVDATANSVNTIYAQLNVQVGPEKTAEVAKRAGITTEIGTNPANVLGTDTVHPIDLASSYATFAAQGFLSQPFIVRQVTYLKDGSVAYEGAGAREQVFQPDVMADATYALTKVVEDGSGKRWVAPLGRPIAGKTGTSNENKSAWFAGYTPQLATVVALYQPTPATAEQPNPGQDTITPFGNVREVTGGTWPAKLWATYMEPVLELPQYAEVVAFPERANVNRRTPTATSTPTPTEEPTPEETAPAEPTTVAVPGGLAGMRQADAEAAVLNAGLTPAVTQKADARVEKGRVISASPGGGTEVPAGSTVSIVVSSGPPAPQPTPPPVPTPTPTPTEGAAQEPPGNGNAGGIVLPPGRGDGQGNG</sequence>
<keyword evidence="10" id="KW-0511">Multifunctional enzyme</keyword>
<dbReference type="Gene3D" id="1.10.3810.10">
    <property type="entry name" value="Biosynthetic peptidoglycan transglycosylase-like"/>
    <property type="match status" value="1"/>
</dbReference>
<dbReference type="FunFam" id="1.10.3810.10:FF:000001">
    <property type="entry name" value="Penicillin-binding protein 1A"/>
    <property type="match status" value="1"/>
</dbReference>
<evidence type="ECO:0000256" key="11">
    <source>
        <dbReference type="ARBA" id="ARBA00023316"/>
    </source>
</evidence>
<dbReference type="AlphaFoldDB" id="A0A7Y0LYR5"/>
<comment type="caution">
    <text evidence="17">The sequence shown here is derived from an EMBL/GenBank/DDBJ whole genome shotgun (WGS) entry which is preliminary data.</text>
</comment>
<dbReference type="InterPro" id="IPR050396">
    <property type="entry name" value="Glycosyltr_51/Transpeptidase"/>
</dbReference>
<keyword evidence="6" id="KW-0808">Transferase</keyword>
<evidence type="ECO:0000256" key="14">
    <source>
        <dbReference type="SAM" id="MobiDB-lite"/>
    </source>
</evidence>
<comment type="similarity">
    <text evidence="1">In the C-terminal section; belongs to the transpeptidase family.</text>
</comment>
<evidence type="ECO:0000256" key="12">
    <source>
        <dbReference type="ARBA" id="ARBA00034000"/>
    </source>
</evidence>
<feature type="compositionally biased region" description="Pro residues" evidence="14">
    <location>
        <begin position="797"/>
        <end position="813"/>
    </location>
</feature>
<keyword evidence="15" id="KW-0472">Membrane</keyword>
<protein>
    <submittedName>
        <fullName evidence="17">PASTA domain-containing protein</fullName>
    </submittedName>
</protein>
<comment type="similarity">
    <text evidence="2">In the N-terminal section; belongs to the glycosyltransferase 51 family.</text>
</comment>
<dbReference type="SUPFAM" id="SSF56601">
    <property type="entry name" value="beta-lactamase/transpeptidase-like"/>
    <property type="match status" value="1"/>
</dbReference>
<feature type="region of interest" description="Disordered" evidence="14">
    <location>
        <begin position="1"/>
        <end position="57"/>
    </location>
</feature>
<evidence type="ECO:0000313" key="18">
    <source>
        <dbReference type="Proteomes" id="UP000562124"/>
    </source>
</evidence>
<dbReference type="InterPro" id="IPR012338">
    <property type="entry name" value="Beta-lactam/transpept-like"/>
</dbReference>
<evidence type="ECO:0000256" key="2">
    <source>
        <dbReference type="ARBA" id="ARBA00007739"/>
    </source>
</evidence>
<feature type="domain" description="PASTA" evidence="16">
    <location>
        <begin position="728"/>
        <end position="795"/>
    </location>
</feature>
<keyword evidence="9" id="KW-0573">Peptidoglycan synthesis</keyword>
<dbReference type="GO" id="GO:0030288">
    <property type="term" value="C:outer membrane-bounded periplasmic space"/>
    <property type="evidence" value="ECO:0007669"/>
    <property type="project" value="TreeGrafter"/>
</dbReference>
<evidence type="ECO:0000313" key="17">
    <source>
        <dbReference type="EMBL" id="NMR20409.1"/>
    </source>
</evidence>
<feature type="region of interest" description="Disordered" evidence="14">
    <location>
        <begin position="701"/>
        <end position="735"/>
    </location>
</feature>
<evidence type="ECO:0000256" key="1">
    <source>
        <dbReference type="ARBA" id="ARBA00007090"/>
    </source>
</evidence>
<keyword evidence="11" id="KW-0961">Cell wall biogenesis/degradation</keyword>
<dbReference type="InterPro" id="IPR023346">
    <property type="entry name" value="Lysozyme-like_dom_sf"/>
</dbReference>
<keyword evidence="15" id="KW-1133">Transmembrane helix</keyword>
<evidence type="ECO:0000256" key="3">
    <source>
        <dbReference type="ARBA" id="ARBA00022645"/>
    </source>
</evidence>
<evidence type="ECO:0000256" key="15">
    <source>
        <dbReference type="SAM" id="Phobius"/>
    </source>
</evidence>
<evidence type="ECO:0000256" key="4">
    <source>
        <dbReference type="ARBA" id="ARBA00022670"/>
    </source>
</evidence>
<dbReference type="EMBL" id="JABCJJ010000012">
    <property type="protein sequence ID" value="NMR20409.1"/>
    <property type="molecule type" value="Genomic_DNA"/>
</dbReference>
<dbReference type="RefSeq" id="WP_169324790.1">
    <property type="nucleotide sequence ID" value="NZ_JABCJJ010000012.1"/>
</dbReference>
<evidence type="ECO:0000256" key="8">
    <source>
        <dbReference type="ARBA" id="ARBA00022960"/>
    </source>
</evidence>
<evidence type="ECO:0000256" key="10">
    <source>
        <dbReference type="ARBA" id="ARBA00023268"/>
    </source>
</evidence>
<evidence type="ECO:0000256" key="6">
    <source>
        <dbReference type="ARBA" id="ARBA00022679"/>
    </source>
</evidence>
<organism evidence="17 18">
    <name type="scientific">Cellulomonas fimi</name>
    <dbReference type="NCBI Taxonomy" id="1708"/>
    <lineage>
        <taxon>Bacteria</taxon>
        <taxon>Bacillati</taxon>
        <taxon>Actinomycetota</taxon>
        <taxon>Actinomycetes</taxon>
        <taxon>Micrococcales</taxon>
        <taxon>Cellulomonadaceae</taxon>
        <taxon>Cellulomonas</taxon>
    </lineage>
</organism>
<dbReference type="PANTHER" id="PTHR32282:SF34">
    <property type="entry name" value="PENICILLIN-BINDING PROTEIN 1A"/>
    <property type="match status" value="1"/>
</dbReference>
<evidence type="ECO:0000256" key="5">
    <source>
        <dbReference type="ARBA" id="ARBA00022676"/>
    </source>
</evidence>
<dbReference type="InterPro" id="IPR036950">
    <property type="entry name" value="PBP_transglycosylase"/>
</dbReference>
<dbReference type="Pfam" id="PF00912">
    <property type="entry name" value="Transgly"/>
    <property type="match status" value="1"/>
</dbReference>
<dbReference type="InterPro" id="IPR005543">
    <property type="entry name" value="PASTA_dom"/>
</dbReference>
<comment type="catalytic activity">
    <reaction evidence="12">
        <text>Preferential cleavage: (Ac)2-L-Lys-D-Ala-|-D-Ala. Also transpeptidation of peptidyl-alanyl moieties that are N-acyl substituents of D-alanine.</text>
        <dbReference type="EC" id="3.4.16.4"/>
    </reaction>
</comment>
<keyword evidence="4" id="KW-0645">Protease</keyword>
<dbReference type="GO" id="GO:0071555">
    <property type="term" value="P:cell wall organization"/>
    <property type="evidence" value="ECO:0007669"/>
    <property type="project" value="UniProtKB-KW"/>
</dbReference>
<feature type="compositionally biased region" description="Low complexity" evidence="14">
    <location>
        <begin position="1"/>
        <end position="42"/>
    </location>
</feature>
<reference evidence="17 18" key="1">
    <citation type="submission" date="2020-04" db="EMBL/GenBank/DDBJ databases">
        <title>Sequencing and Assembly of C. fimi.</title>
        <authorList>
            <person name="Ramsey A.R."/>
        </authorList>
    </citation>
    <scope>NUCLEOTIDE SEQUENCE [LARGE SCALE GENOMIC DNA]</scope>
    <source>
        <strain evidence="17 18">SB</strain>
    </source>
</reference>
<dbReference type="CDD" id="cd06577">
    <property type="entry name" value="PASTA_pknB"/>
    <property type="match status" value="1"/>
</dbReference>
<dbReference type="PANTHER" id="PTHR32282">
    <property type="entry name" value="BINDING PROTEIN TRANSPEPTIDASE, PUTATIVE-RELATED"/>
    <property type="match status" value="1"/>
</dbReference>
<feature type="region of interest" description="Disordered" evidence="14">
    <location>
        <begin position="772"/>
        <end position="844"/>
    </location>
</feature>
<feature type="transmembrane region" description="Helical" evidence="15">
    <location>
        <begin position="76"/>
        <end position="97"/>
    </location>
</feature>
<dbReference type="GO" id="GO:0009252">
    <property type="term" value="P:peptidoglycan biosynthetic process"/>
    <property type="evidence" value="ECO:0007669"/>
    <property type="project" value="UniProtKB-KW"/>
</dbReference>
<dbReference type="GO" id="GO:0008955">
    <property type="term" value="F:peptidoglycan glycosyltransferase activity"/>
    <property type="evidence" value="ECO:0007669"/>
    <property type="project" value="UniProtKB-EC"/>
</dbReference>
<dbReference type="GO" id="GO:0009002">
    <property type="term" value="F:serine-type D-Ala-D-Ala carboxypeptidase activity"/>
    <property type="evidence" value="ECO:0007669"/>
    <property type="project" value="UniProtKB-EC"/>
</dbReference>
<dbReference type="Gene3D" id="3.40.710.10">
    <property type="entry name" value="DD-peptidase/beta-lactamase superfamily"/>
    <property type="match status" value="1"/>
</dbReference>
<keyword evidence="7" id="KW-0378">Hydrolase</keyword>
<keyword evidence="8" id="KW-0133">Cell shape</keyword>
<keyword evidence="5" id="KW-0328">Glycosyltransferase</keyword>
<dbReference type="GO" id="GO:0006508">
    <property type="term" value="P:proteolysis"/>
    <property type="evidence" value="ECO:0007669"/>
    <property type="project" value="UniProtKB-KW"/>
</dbReference>
<dbReference type="InterPro" id="IPR001460">
    <property type="entry name" value="PCN-bd_Tpept"/>
</dbReference>
<evidence type="ECO:0000256" key="9">
    <source>
        <dbReference type="ARBA" id="ARBA00022984"/>
    </source>
</evidence>
<comment type="catalytic activity">
    <reaction evidence="13">
        <text>[GlcNAc-(1-&gt;4)-Mur2Ac(oyl-L-Ala-gamma-D-Glu-L-Lys-D-Ala-D-Ala)](n)-di-trans,octa-cis-undecaprenyl diphosphate + beta-D-GlcNAc-(1-&gt;4)-Mur2Ac(oyl-L-Ala-gamma-D-Glu-L-Lys-D-Ala-D-Ala)-di-trans,octa-cis-undecaprenyl diphosphate = [GlcNAc-(1-&gt;4)-Mur2Ac(oyl-L-Ala-gamma-D-Glu-L-Lys-D-Ala-D-Ala)](n+1)-di-trans,octa-cis-undecaprenyl diphosphate + di-trans,octa-cis-undecaprenyl diphosphate + H(+)</text>
        <dbReference type="Rhea" id="RHEA:23708"/>
        <dbReference type="Rhea" id="RHEA-COMP:9602"/>
        <dbReference type="Rhea" id="RHEA-COMP:9603"/>
        <dbReference type="ChEBI" id="CHEBI:15378"/>
        <dbReference type="ChEBI" id="CHEBI:58405"/>
        <dbReference type="ChEBI" id="CHEBI:60033"/>
        <dbReference type="ChEBI" id="CHEBI:78435"/>
        <dbReference type="EC" id="2.4.99.28"/>
    </reaction>
</comment>
<keyword evidence="18" id="KW-1185">Reference proteome</keyword>
<evidence type="ECO:0000259" key="16">
    <source>
        <dbReference type="PROSITE" id="PS51178"/>
    </source>
</evidence>
<name>A0A7Y0LYR5_CELFI</name>
<dbReference type="InterPro" id="IPR001264">
    <property type="entry name" value="Glyco_trans_51"/>
</dbReference>
<evidence type="ECO:0000256" key="7">
    <source>
        <dbReference type="ARBA" id="ARBA00022801"/>
    </source>
</evidence>
<dbReference type="Pfam" id="PF03793">
    <property type="entry name" value="PASTA"/>
    <property type="match status" value="1"/>
</dbReference>
<dbReference type="SMART" id="SM00740">
    <property type="entry name" value="PASTA"/>
    <property type="match status" value="1"/>
</dbReference>
<dbReference type="SUPFAM" id="SSF53955">
    <property type="entry name" value="Lysozyme-like"/>
    <property type="match status" value="1"/>
</dbReference>
<evidence type="ECO:0000256" key="13">
    <source>
        <dbReference type="ARBA" id="ARBA00049902"/>
    </source>
</evidence>
<feature type="compositionally biased region" description="Low complexity" evidence="14">
    <location>
        <begin position="814"/>
        <end position="823"/>
    </location>
</feature>
<gene>
    <name evidence="17" type="ORF">HIR71_09300</name>
</gene>
<dbReference type="Gene3D" id="3.30.10.20">
    <property type="match status" value="1"/>
</dbReference>
<dbReference type="Proteomes" id="UP000562124">
    <property type="component" value="Unassembled WGS sequence"/>
</dbReference>
<proteinExistence type="inferred from homology"/>